<keyword evidence="7" id="KW-0238">DNA-binding</keyword>
<evidence type="ECO:0000313" key="12">
    <source>
        <dbReference type="EMBL" id="JAS92574.1"/>
    </source>
</evidence>
<dbReference type="PROSITE" id="PS51192">
    <property type="entry name" value="HELICASE_ATP_BIND_1"/>
    <property type="match status" value="1"/>
</dbReference>
<evidence type="ECO:0000256" key="9">
    <source>
        <dbReference type="SAM" id="MobiDB-lite"/>
    </source>
</evidence>
<dbReference type="GO" id="GO:0016887">
    <property type="term" value="F:ATP hydrolysis activity"/>
    <property type="evidence" value="ECO:0007669"/>
    <property type="project" value="InterPro"/>
</dbReference>
<evidence type="ECO:0000259" key="10">
    <source>
        <dbReference type="PROSITE" id="PS51192"/>
    </source>
</evidence>
<feature type="compositionally biased region" description="Basic and acidic residues" evidence="9">
    <location>
        <begin position="1314"/>
        <end position="1323"/>
    </location>
</feature>
<feature type="region of interest" description="Disordered" evidence="9">
    <location>
        <begin position="91"/>
        <end position="160"/>
    </location>
</feature>
<dbReference type="InterPro" id="IPR044574">
    <property type="entry name" value="ARIP4-like"/>
</dbReference>
<dbReference type="GO" id="GO:0004386">
    <property type="term" value="F:helicase activity"/>
    <property type="evidence" value="ECO:0007669"/>
    <property type="project" value="UniProtKB-KW"/>
</dbReference>
<feature type="region of interest" description="Disordered" evidence="9">
    <location>
        <begin position="1310"/>
        <end position="1450"/>
    </location>
</feature>
<dbReference type="GO" id="GO:0005524">
    <property type="term" value="F:ATP binding"/>
    <property type="evidence" value="ECO:0007669"/>
    <property type="project" value="UniProtKB-KW"/>
</dbReference>
<evidence type="ECO:0000256" key="3">
    <source>
        <dbReference type="ARBA" id="ARBA00022741"/>
    </source>
</evidence>
<dbReference type="CDD" id="cd18793">
    <property type="entry name" value="SF2_C_SNF"/>
    <property type="match status" value="1"/>
</dbReference>
<dbReference type="EMBL" id="GECU01015132">
    <property type="protein sequence ID" value="JAS92574.1"/>
    <property type="molecule type" value="Transcribed_RNA"/>
</dbReference>
<dbReference type="InterPro" id="IPR049730">
    <property type="entry name" value="SNF2/RAD54-like_C"/>
</dbReference>
<dbReference type="InterPro" id="IPR038718">
    <property type="entry name" value="SNF2-like_sf"/>
</dbReference>
<dbReference type="PROSITE" id="PS51194">
    <property type="entry name" value="HELICASE_CTER"/>
    <property type="match status" value="1"/>
</dbReference>
<feature type="compositionally biased region" description="Basic and acidic residues" evidence="9">
    <location>
        <begin position="360"/>
        <end position="369"/>
    </location>
</feature>
<feature type="region of interest" description="Disordered" evidence="9">
    <location>
        <begin position="1910"/>
        <end position="1933"/>
    </location>
</feature>
<dbReference type="InterPro" id="IPR001650">
    <property type="entry name" value="Helicase_C-like"/>
</dbReference>
<feature type="compositionally biased region" description="Basic and acidic residues" evidence="9">
    <location>
        <begin position="542"/>
        <end position="571"/>
    </location>
</feature>
<feature type="region of interest" description="Disordered" evidence="9">
    <location>
        <begin position="1227"/>
        <end position="1290"/>
    </location>
</feature>
<feature type="compositionally biased region" description="Basic and acidic residues" evidence="9">
    <location>
        <begin position="91"/>
        <end position="102"/>
    </location>
</feature>
<dbReference type="PANTHER" id="PTHR45797:SF3">
    <property type="entry name" value="TRANSCRIPTIONAL REGULATOR ATRX HOMOLOG"/>
    <property type="match status" value="1"/>
</dbReference>
<protein>
    <recommendedName>
        <fullName evidence="13">Transcriptional regulator ATRX</fullName>
    </recommendedName>
</protein>
<feature type="compositionally biased region" description="Low complexity" evidence="9">
    <location>
        <begin position="1910"/>
        <end position="1927"/>
    </location>
</feature>
<proteinExistence type="inferred from homology"/>
<evidence type="ECO:0000256" key="4">
    <source>
        <dbReference type="ARBA" id="ARBA00022801"/>
    </source>
</evidence>
<evidence type="ECO:0000259" key="11">
    <source>
        <dbReference type="PROSITE" id="PS51194"/>
    </source>
</evidence>
<feature type="compositionally biased region" description="Basic and acidic residues" evidence="9">
    <location>
        <begin position="705"/>
        <end position="738"/>
    </location>
</feature>
<feature type="compositionally biased region" description="Basic and acidic residues" evidence="9">
    <location>
        <begin position="1275"/>
        <end position="1288"/>
    </location>
</feature>
<dbReference type="SMART" id="SM00487">
    <property type="entry name" value="DEXDc"/>
    <property type="match status" value="1"/>
</dbReference>
<organism evidence="12">
    <name type="scientific">Homalodisca liturata</name>
    <dbReference type="NCBI Taxonomy" id="320908"/>
    <lineage>
        <taxon>Eukaryota</taxon>
        <taxon>Metazoa</taxon>
        <taxon>Ecdysozoa</taxon>
        <taxon>Arthropoda</taxon>
        <taxon>Hexapoda</taxon>
        <taxon>Insecta</taxon>
        <taxon>Pterygota</taxon>
        <taxon>Neoptera</taxon>
        <taxon>Paraneoptera</taxon>
        <taxon>Hemiptera</taxon>
        <taxon>Auchenorrhyncha</taxon>
        <taxon>Membracoidea</taxon>
        <taxon>Cicadellidae</taxon>
        <taxon>Cicadellinae</taxon>
        <taxon>Proconiini</taxon>
        <taxon>Homalodisca</taxon>
    </lineage>
</organism>
<name>A0A1B6J050_9HEMI</name>
<feature type="compositionally biased region" description="Polar residues" evidence="9">
    <location>
        <begin position="809"/>
        <end position="818"/>
    </location>
</feature>
<evidence type="ECO:0000256" key="1">
    <source>
        <dbReference type="ARBA" id="ARBA00004123"/>
    </source>
</evidence>
<dbReference type="SMART" id="SM00490">
    <property type="entry name" value="HELICc"/>
    <property type="match status" value="1"/>
</dbReference>
<evidence type="ECO:0008006" key="13">
    <source>
        <dbReference type="Google" id="ProtNLM"/>
    </source>
</evidence>
<dbReference type="GO" id="GO:0005634">
    <property type="term" value="C:nucleus"/>
    <property type="evidence" value="ECO:0007669"/>
    <property type="project" value="UniProtKB-SubCell"/>
</dbReference>
<dbReference type="Gene3D" id="3.40.50.300">
    <property type="entry name" value="P-loop containing nucleotide triphosphate hydrolases"/>
    <property type="match status" value="2"/>
</dbReference>
<feature type="compositionally biased region" description="Basic and acidic residues" evidence="9">
    <location>
        <begin position="137"/>
        <end position="156"/>
    </location>
</feature>
<evidence type="ECO:0000256" key="5">
    <source>
        <dbReference type="ARBA" id="ARBA00022806"/>
    </source>
</evidence>
<evidence type="ECO:0000256" key="7">
    <source>
        <dbReference type="ARBA" id="ARBA00023125"/>
    </source>
</evidence>
<dbReference type="PANTHER" id="PTHR45797">
    <property type="entry name" value="RAD54-LIKE"/>
    <property type="match status" value="1"/>
</dbReference>
<feature type="compositionally biased region" description="Low complexity" evidence="9">
    <location>
        <begin position="1260"/>
        <end position="1272"/>
    </location>
</feature>
<evidence type="ECO:0000256" key="8">
    <source>
        <dbReference type="ARBA" id="ARBA00023242"/>
    </source>
</evidence>
<feature type="compositionally biased region" description="Low complexity" evidence="9">
    <location>
        <begin position="393"/>
        <end position="402"/>
    </location>
</feature>
<feature type="compositionally biased region" description="Basic and acidic residues" evidence="9">
    <location>
        <begin position="1419"/>
        <end position="1450"/>
    </location>
</feature>
<feature type="compositionally biased region" description="Polar residues" evidence="9">
    <location>
        <begin position="103"/>
        <end position="117"/>
    </location>
</feature>
<feature type="domain" description="Helicase C-terminal" evidence="11">
    <location>
        <begin position="1485"/>
        <end position="1665"/>
    </location>
</feature>
<feature type="compositionally biased region" description="Acidic residues" evidence="9">
    <location>
        <begin position="370"/>
        <end position="379"/>
    </location>
</feature>
<evidence type="ECO:0000256" key="2">
    <source>
        <dbReference type="ARBA" id="ARBA00007025"/>
    </source>
</evidence>
<gene>
    <name evidence="12" type="ORF">g.25791</name>
</gene>
<dbReference type="InterPro" id="IPR000330">
    <property type="entry name" value="SNF2_N"/>
</dbReference>
<feature type="region of interest" description="Disordered" evidence="9">
    <location>
        <begin position="2003"/>
        <end position="2031"/>
    </location>
</feature>
<feature type="domain" description="Helicase ATP-binding" evidence="10">
    <location>
        <begin position="921"/>
        <end position="1109"/>
    </location>
</feature>
<feature type="region of interest" description="Disordered" evidence="9">
    <location>
        <begin position="292"/>
        <end position="438"/>
    </location>
</feature>
<feature type="compositionally biased region" description="Acidic residues" evidence="9">
    <location>
        <begin position="403"/>
        <end position="413"/>
    </location>
</feature>
<dbReference type="InterPro" id="IPR027417">
    <property type="entry name" value="P-loop_NTPase"/>
</dbReference>
<dbReference type="Gene3D" id="3.40.50.10810">
    <property type="entry name" value="Tandem AAA-ATPase domain"/>
    <property type="match status" value="1"/>
</dbReference>
<feature type="compositionally biased region" description="Polar residues" evidence="9">
    <location>
        <begin position="2003"/>
        <end position="2024"/>
    </location>
</feature>
<keyword evidence="5" id="KW-0347">Helicase</keyword>
<feature type="compositionally biased region" description="Acidic residues" evidence="9">
    <location>
        <begin position="796"/>
        <end position="805"/>
    </location>
</feature>
<sequence>MDWLNSTVNDLSNLSTLISFKANKFKEKKLNEENLTSYNDVLAIANSVKKLLNGIHTNYRMVEHGLEDQLNPWKVLSGLKAPENEIHLIEEELDNKENKPESVNDSITNETGLSDSETPPKLAEDDLPRSQPISCPNDREPENDVKMGKESSKDCNDLDNTPENIDSCKTIEIGSMGVNNQTTGEHFLNDDNNSQSKKWVGLLSDESSSEDDVEKMVKKDSDSVQDTLITNTEHVKNEDLVQNSSTIDDISANVTERGEKNSTEEILHGDNESRTVIEKDAQCNEALQSMLCTSSEDDTKSSLSDSSSDESDDILLDDSDLDIGSKKPRILVKKQISGSKNTKKESGDNINKVEASENPNKTETKKREEELDSEAEIEMLTDMTKLKKKTLSRRLTSVASSGEESESENDSDNDQVVNIKKAKKYNNESKKRREEERNELFRFLDSNCSSEEEVDISKQDLDVIEDQYGSSSESMTFEDFSQKMMARMHKQQQEQEEMNLKILLAPDSDEGSVGGDDIVLEDGMKKKKKGPNKKVQEDEEDNVNKDEDNIENKEEDNVKEEKSENEGIKTEPDDEYEQFLEDLSKRKTTFKGLGSSSEETDHEDNIEIKEKVVDGEEKIKKEPNESDMDRESSDDSSGDIFLDKSKKKSMKKKSWRSNKLLHIKLSDTDTSDEERFWQRRLDKEKKKKEELGDSDSSGYDAFAEGLRRDKPLEKIKKKEDNGSDKENKKEIKKEKGEDEGGSSTLELSSSESSGSVIIKKKKRKKNETSDSEVVSISEDEKKKKKRKKQRNLSSDSSDESNESGDDVINISQKSTQGESPGKGGRKNIRKVLTKHELAAATKAAAKEEEERKKRIAARQKLFNEMFEIKEAEVLQKLVLDFDPETKTELISVDHDLVTKMKPHQAKGVKFMWDSCFESLSQLKTKKGSGCILAHCMGLGKTFQVISLVHTILKHKDTNVKTVLVVCPLSTVLNWYSEFDKWLDDVAGGRDIKVFHLTKHKRDYERSRQLLQWHEMGGVMILGYELFRILTNPTTKKYRLKLKNDFQRTLVDPGADLVVCDEGHMLKNESTVLSKAMSRIKTLRRIVLTGTPMQNNLKEYHCMVQFVKPNLLGTRKEFLNQFVNPITNGQFVDSTESDVKVMKRRAHVLHKMLEGLVQRFDYSVLTPFLPPKHEYVISLRLTEVQVRLYQFYLDNFSQTSNHTRTGSQLFSDWQALGRIWTHPRVLKMSTDKAEKEREKQRLEESEEEEGSIKDFIDDKSSSLSLSSGGSSSSDENNEKKENKAKEKTVANKATPNICPMIETEINLISSDEDEVKVAENKSDTVEEENLVEETKDEQEHNKEDSENSCKENIIDLEQKEAEQKLERKVGDDEVNLVEDEVNKEESTDDKENIENEDKEENIGNENKEENTGNNNQEETIENKNQEENIGNKDKEEKTDKQEKDEKAEEIIKKKPMDSRSAWWKDIVEPEHLDDINQSAKLILLFAILRECEMIEDKVLVFSQSLFSLDLIEYFLEKVDKATEENRIDQTLGNHTGCWTRGLDYFRLDGSSSSENRSAWCKTFNREDNARARLFLISTRAGGLGINLTGANRVVIFDASWNPSHDVQSIFRIYRFGQKKPCYVYRFIAHGTMEEKVYDRQVAKQSLSSRVVDEQQVHRHFSMNDLNELYRFTPPTQEGDENRPTPALPKDRLMAELLTQYKELIEKYHEHDSLLENIVEEELNEEERKLAWEDFQNDKKKIDMPGPGTSNLPGINMSQQELFRRSLRLKYPNSSEAEMNAMLQTLMFQVSAMAVQKSQQFAKVVQQPQQNTSTSQIGGLKNYQMMSTPDQMFNLQRGQVANNYNQNVQPQATQRMGNSQIKQNQKQENMKANANHFMQMRMQQQANLARILNQKKQQVNNGFPQPIQNRQQTLQNRQQRSVQNRQQEQLVKNQQQPILFGQQRQYSVQNSRQVNNIKQQNQQRIQNRQQILQNRQQQTFQNRQPISSIQSLMKRNVEVTRTVKPMQSTSNGNQPQQVRQQSTTKLLSRPQPQGRLAINQVEKTQQQLQQEKIKQQISVLQQRKQMTLQQKLQEKSVTNAVNASAIQKRKLEEMKKRYAATRKNLSSDISVVEIEDEPSRPSGSSI</sequence>
<feature type="compositionally biased region" description="Basic and acidic residues" evidence="9">
    <location>
        <begin position="603"/>
        <end position="633"/>
    </location>
</feature>
<keyword evidence="4" id="KW-0378">Hydrolase</keyword>
<feature type="compositionally biased region" description="Basic and acidic residues" evidence="9">
    <location>
        <begin position="1249"/>
        <end position="1259"/>
    </location>
</feature>
<dbReference type="SUPFAM" id="SSF52540">
    <property type="entry name" value="P-loop containing nucleoside triphosphate hydrolases"/>
    <property type="match status" value="2"/>
</dbReference>
<keyword evidence="6" id="KW-0067">ATP-binding</keyword>
<feature type="compositionally biased region" description="Basic and acidic residues" evidence="9">
    <location>
        <begin position="1382"/>
        <end position="1394"/>
    </location>
</feature>
<reference evidence="12" key="1">
    <citation type="submission" date="2015-11" db="EMBL/GenBank/DDBJ databases">
        <title>De novo transcriptome assembly of four potential Pierce s Disease insect vectors from Arizona vineyards.</title>
        <authorList>
            <person name="Tassone E.E."/>
        </authorList>
    </citation>
    <scope>NUCLEOTIDE SEQUENCE</scope>
</reference>
<feature type="compositionally biased region" description="Acidic residues" evidence="9">
    <location>
        <begin position="1324"/>
        <end position="1335"/>
    </location>
</feature>
<feature type="compositionally biased region" description="Basic and acidic residues" evidence="9">
    <location>
        <begin position="425"/>
        <end position="438"/>
    </location>
</feature>
<dbReference type="InterPro" id="IPR014001">
    <property type="entry name" value="Helicase_ATP-bd"/>
</dbReference>
<feature type="compositionally biased region" description="Low complexity" evidence="9">
    <location>
        <begin position="741"/>
        <end position="757"/>
    </location>
</feature>
<dbReference type="Pfam" id="PF00271">
    <property type="entry name" value="Helicase_C"/>
    <property type="match status" value="1"/>
</dbReference>
<feature type="compositionally biased region" description="Basic residues" evidence="9">
    <location>
        <begin position="645"/>
        <end position="662"/>
    </location>
</feature>
<comment type="subcellular location">
    <subcellularLocation>
        <location evidence="1">Nucleus</location>
    </subcellularLocation>
</comment>
<feature type="region of interest" description="Disordered" evidence="9">
    <location>
        <begin position="504"/>
        <end position="828"/>
    </location>
</feature>
<dbReference type="Gene3D" id="1.20.120.850">
    <property type="entry name" value="SWI2/SNF2 ATPases, N-terminal domain"/>
    <property type="match status" value="1"/>
</dbReference>
<feature type="compositionally biased region" description="Acidic residues" evidence="9">
    <location>
        <begin position="307"/>
        <end position="321"/>
    </location>
</feature>
<feature type="region of interest" description="Disordered" evidence="9">
    <location>
        <begin position="2103"/>
        <end position="2124"/>
    </location>
</feature>
<dbReference type="GO" id="GO:0003677">
    <property type="term" value="F:DNA binding"/>
    <property type="evidence" value="ECO:0007669"/>
    <property type="project" value="UniProtKB-KW"/>
</dbReference>
<feature type="compositionally biased region" description="Basic and acidic residues" evidence="9">
    <location>
        <begin position="673"/>
        <end position="691"/>
    </location>
</feature>
<feature type="compositionally biased region" description="Acidic residues" evidence="9">
    <location>
        <begin position="1371"/>
        <end position="1381"/>
    </location>
</feature>
<comment type="similarity">
    <text evidence="2">Belongs to the SNF2/RAD54 helicase family.</text>
</comment>
<dbReference type="Pfam" id="PF00176">
    <property type="entry name" value="SNF2-rel_dom"/>
    <property type="match status" value="1"/>
</dbReference>
<feature type="compositionally biased region" description="Basic and acidic residues" evidence="9">
    <location>
        <begin position="1228"/>
        <end position="1242"/>
    </location>
</feature>
<keyword evidence="3" id="KW-0547">Nucleotide-binding</keyword>
<feature type="compositionally biased region" description="Basic and acidic residues" evidence="9">
    <location>
        <begin position="1336"/>
        <end position="1370"/>
    </location>
</feature>
<evidence type="ECO:0000256" key="6">
    <source>
        <dbReference type="ARBA" id="ARBA00022840"/>
    </source>
</evidence>
<accession>A0A1B6J050</accession>
<keyword evidence="8" id="KW-0539">Nucleus</keyword>